<sequence length="121" mass="14051">MVRFILGTNFVEKDLVKKALTSFYGVGPEVCRRLMARHSIHPRGTVGQLEEKQVLDLTADLSEMRVENDLRRHVQENLVRLKNMGSYRGKRHAMGLPVRGQRTRNQIYTARKLNRIDAHKQ</sequence>
<dbReference type="PROSITE" id="PS50159">
    <property type="entry name" value="RIBOSOMAL_S13_2"/>
    <property type="match status" value="1"/>
</dbReference>
<evidence type="ECO:0000256" key="2">
    <source>
        <dbReference type="ARBA" id="ARBA00022980"/>
    </source>
</evidence>
<dbReference type="PIRSF" id="PIRSF002134">
    <property type="entry name" value="Ribosomal_S13"/>
    <property type="match status" value="1"/>
</dbReference>
<dbReference type="InterPro" id="IPR001892">
    <property type="entry name" value="Ribosomal_uS13"/>
</dbReference>
<proteinExistence type="inferred from homology"/>
<dbReference type="GO" id="GO:0006412">
    <property type="term" value="P:translation"/>
    <property type="evidence" value="ECO:0007669"/>
    <property type="project" value="InterPro"/>
</dbReference>
<dbReference type="SUPFAM" id="SSF46946">
    <property type="entry name" value="S13-like H2TH domain"/>
    <property type="match status" value="1"/>
</dbReference>
<dbReference type="GO" id="GO:0015935">
    <property type="term" value="C:small ribosomal subunit"/>
    <property type="evidence" value="ECO:0007669"/>
    <property type="project" value="TreeGrafter"/>
</dbReference>
<keyword evidence="2 4" id="KW-0689">Ribosomal protein</keyword>
<dbReference type="InterPro" id="IPR027437">
    <property type="entry name" value="Rbsml_uS13_C"/>
</dbReference>
<evidence type="ECO:0000313" key="6">
    <source>
        <dbReference type="Proteomes" id="UP000799776"/>
    </source>
</evidence>
<reference evidence="5" key="1">
    <citation type="journal article" date="2020" name="Stud. Mycol.">
        <title>101 Dothideomycetes genomes: a test case for predicting lifestyles and emergence of pathogens.</title>
        <authorList>
            <person name="Haridas S."/>
            <person name="Albert R."/>
            <person name="Binder M."/>
            <person name="Bloem J."/>
            <person name="Labutti K."/>
            <person name="Salamov A."/>
            <person name="Andreopoulos B."/>
            <person name="Baker S."/>
            <person name="Barry K."/>
            <person name="Bills G."/>
            <person name="Bluhm B."/>
            <person name="Cannon C."/>
            <person name="Castanera R."/>
            <person name="Culley D."/>
            <person name="Daum C."/>
            <person name="Ezra D."/>
            <person name="Gonzalez J."/>
            <person name="Henrissat B."/>
            <person name="Kuo A."/>
            <person name="Liang C."/>
            <person name="Lipzen A."/>
            <person name="Lutzoni F."/>
            <person name="Magnuson J."/>
            <person name="Mondo S."/>
            <person name="Nolan M."/>
            <person name="Ohm R."/>
            <person name="Pangilinan J."/>
            <person name="Park H.-J."/>
            <person name="Ramirez L."/>
            <person name="Alfaro M."/>
            <person name="Sun H."/>
            <person name="Tritt A."/>
            <person name="Yoshinaga Y."/>
            <person name="Zwiers L.-H."/>
            <person name="Turgeon B."/>
            <person name="Goodwin S."/>
            <person name="Spatafora J."/>
            <person name="Crous P."/>
            <person name="Grigoriev I."/>
        </authorList>
    </citation>
    <scope>NUCLEOTIDE SEQUENCE</scope>
    <source>
        <strain evidence="5">CBS 121410</strain>
    </source>
</reference>
<dbReference type="InterPro" id="IPR010979">
    <property type="entry name" value="Ribosomal_uS13-like_H2TH"/>
</dbReference>
<name>A0A9P4LXJ1_9PEZI</name>
<dbReference type="GO" id="GO:0003723">
    <property type="term" value="F:RNA binding"/>
    <property type="evidence" value="ECO:0007669"/>
    <property type="project" value="InterPro"/>
</dbReference>
<dbReference type="AlphaFoldDB" id="A0A9P4LXJ1"/>
<dbReference type="Gene3D" id="4.10.910.10">
    <property type="entry name" value="30s ribosomal protein s13, domain 2"/>
    <property type="match status" value="1"/>
</dbReference>
<dbReference type="InterPro" id="IPR018269">
    <property type="entry name" value="Ribosomal_uS13_CS"/>
</dbReference>
<keyword evidence="6" id="KW-1185">Reference proteome</keyword>
<dbReference type="Proteomes" id="UP000799776">
    <property type="component" value="Unassembled WGS sequence"/>
</dbReference>
<gene>
    <name evidence="5" type="ORF">K490DRAFT_71017</name>
</gene>
<comment type="caution">
    <text evidence="5">The sequence shown here is derived from an EMBL/GenBank/DDBJ whole genome shotgun (WGS) entry which is preliminary data.</text>
</comment>
<dbReference type="PROSITE" id="PS00646">
    <property type="entry name" value="RIBOSOMAL_S13_1"/>
    <property type="match status" value="1"/>
</dbReference>
<dbReference type="EMBL" id="ML978712">
    <property type="protein sequence ID" value="KAF2090641.1"/>
    <property type="molecule type" value="Genomic_DNA"/>
</dbReference>
<evidence type="ECO:0000256" key="4">
    <source>
        <dbReference type="RuleBase" id="RU003830"/>
    </source>
</evidence>
<dbReference type="GO" id="GO:0005739">
    <property type="term" value="C:mitochondrion"/>
    <property type="evidence" value="ECO:0007669"/>
    <property type="project" value="TreeGrafter"/>
</dbReference>
<dbReference type="OrthoDB" id="525520at2759"/>
<dbReference type="PANTHER" id="PTHR10871">
    <property type="entry name" value="30S RIBOSOMAL PROTEIN S13/40S RIBOSOMAL PROTEIN S18"/>
    <property type="match status" value="1"/>
</dbReference>
<keyword evidence="3 4" id="KW-0687">Ribonucleoprotein</keyword>
<evidence type="ECO:0000256" key="1">
    <source>
        <dbReference type="ARBA" id="ARBA00008080"/>
    </source>
</evidence>
<dbReference type="GO" id="GO:0003735">
    <property type="term" value="F:structural constituent of ribosome"/>
    <property type="evidence" value="ECO:0007669"/>
    <property type="project" value="InterPro"/>
</dbReference>
<organism evidence="5 6">
    <name type="scientific">Saccharata proteae CBS 121410</name>
    <dbReference type="NCBI Taxonomy" id="1314787"/>
    <lineage>
        <taxon>Eukaryota</taxon>
        <taxon>Fungi</taxon>
        <taxon>Dikarya</taxon>
        <taxon>Ascomycota</taxon>
        <taxon>Pezizomycotina</taxon>
        <taxon>Dothideomycetes</taxon>
        <taxon>Dothideomycetes incertae sedis</taxon>
        <taxon>Botryosphaeriales</taxon>
        <taxon>Saccharataceae</taxon>
        <taxon>Saccharata</taxon>
    </lineage>
</organism>
<evidence type="ECO:0000313" key="5">
    <source>
        <dbReference type="EMBL" id="KAF2090641.1"/>
    </source>
</evidence>
<dbReference type="Gene3D" id="1.10.8.50">
    <property type="match status" value="1"/>
</dbReference>
<comment type="similarity">
    <text evidence="1 4">Belongs to the universal ribosomal protein uS13 family.</text>
</comment>
<evidence type="ECO:0000256" key="3">
    <source>
        <dbReference type="ARBA" id="ARBA00023274"/>
    </source>
</evidence>
<protein>
    <submittedName>
        <fullName evidence="5">40S ribosomal protein s13</fullName>
    </submittedName>
</protein>
<dbReference type="Pfam" id="PF00416">
    <property type="entry name" value="Ribosomal_S13"/>
    <property type="match status" value="1"/>
</dbReference>
<dbReference type="PANTHER" id="PTHR10871:SF1">
    <property type="entry name" value="SMALL RIBOSOMAL SUBUNIT PROTEIN US13M"/>
    <property type="match status" value="1"/>
</dbReference>
<accession>A0A9P4LXJ1</accession>